<feature type="compositionally biased region" description="Low complexity" evidence="1">
    <location>
        <begin position="754"/>
        <end position="766"/>
    </location>
</feature>
<feature type="transmembrane region" description="Helical" evidence="2">
    <location>
        <begin position="136"/>
        <end position="153"/>
    </location>
</feature>
<protein>
    <recommendedName>
        <fullName evidence="4">DUF4175 domain-containing protein</fullName>
    </recommendedName>
</protein>
<feature type="region of interest" description="Disordered" evidence="1">
    <location>
        <begin position="677"/>
        <end position="705"/>
    </location>
</feature>
<keyword evidence="2" id="KW-0472">Membrane</keyword>
<gene>
    <name evidence="3" type="ORF">METZ01_LOCUS28486</name>
</gene>
<feature type="compositionally biased region" description="Acidic residues" evidence="1">
    <location>
        <begin position="1032"/>
        <end position="1043"/>
    </location>
</feature>
<evidence type="ECO:0000313" key="3">
    <source>
        <dbReference type="EMBL" id="SUZ75632.1"/>
    </source>
</evidence>
<feature type="transmembrane region" description="Helical" evidence="2">
    <location>
        <begin position="37"/>
        <end position="58"/>
    </location>
</feature>
<feature type="transmembrane region" description="Helical" evidence="2">
    <location>
        <begin position="7"/>
        <end position="25"/>
    </location>
</feature>
<dbReference type="AlphaFoldDB" id="A0A381Q8I1"/>
<feature type="compositionally biased region" description="Low complexity" evidence="1">
    <location>
        <begin position="729"/>
        <end position="742"/>
    </location>
</feature>
<organism evidence="3">
    <name type="scientific">marine metagenome</name>
    <dbReference type="NCBI Taxonomy" id="408172"/>
    <lineage>
        <taxon>unclassified sequences</taxon>
        <taxon>metagenomes</taxon>
        <taxon>ecological metagenomes</taxon>
    </lineage>
</organism>
<evidence type="ECO:0000256" key="2">
    <source>
        <dbReference type="SAM" id="Phobius"/>
    </source>
</evidence>
<feature type="compositionally biased region" description="Basic and acidic residues" evidence="1">
    <location>
        <begin position="512"/>
        <end position="531"/>
    </location>
</feature>
<feature type="compositionally biased region" description="Basic and acidic residues" evidence="1">
    <location>
        <begin position="688"/>
        <end position="705"/>
    </location>
</feature>
<accession>A0A381Q8I1</accession>
<feature type="region of interest" description="Disordered" evidence="1">
    <location>
        <begin position="510"/>
        <end position="543"/>
    </location>
</feature>
<keyword evidence="2" id="KW-1133">Transmembrane helix</keyword>
<name>A0A381Q8I1_9ZZZZ</name>
<proteinExistence type="predicted"/>
<evidence type="ECO:0000256" key="1">
    <source>
        <dbReference type="SAM" id="MobiDB-lite"/>
    </source>
</evidence>
<dbReference type="EMBL" id="UINC01001252">
    <property type="protein sequence ID" value="SUZ75632.1"/>
    <property type="molecule type" value="Genomic_DNA"/>
</dbReference>
<sequence length="1100" mass="120674">MAAGAIGIWFTVGVSLVFVTAWILAESNLWSQGSRVPALLDVLILIGFAGSWLGYYLIMRYVLADEPLAVVMERAAGLSSGVLRGSIELGRELPGGVSRLLANEAASRVLGTLGKFSSGGLTGGLGKQIQFWTRRGLNTLMALTLLLVILGVANPSRSSRALGSLSSPLKTMRDPVLARIVVTPGSIEVLRGSDVQVTVQAPGRQSVTLGWQAAGDIPRSELLDLLEDRATYVFQGVGATIDYQVHAEDGGESEPYRITPIDPLFISELMVSVTYPLHTGLAPDEYRGDPPPLRLPVGSSLIFEGQASRTLSEADLRDSLGVIVAELTVDSEGFGGIWHPRSSGLFDWSISDSQGNPPEIQPESIHLTLVPDSAPQITIPLPGQDTILSLNLQQPLIIEASDDYGLDRIELVAYRVNAFGERNEPVAQGIDLGGTRAALARPLLDLTTWGLLPGDTVRYFARAVDNSPAEQTSTTREYVLFMPIASELQRAAEEQLEATAERLEELAAEAARQAEENRNLAREAAAQREIEEGSATDEQGRPDFEERQDLQRALEDQRQLTDQVDSLQAELAELERIMEEAGQSDPELARDLKELQELLEQLNDSDLQERMDELAQSLEEDDLQRANESLDQLSQQQEDFRERLEESLERFRRAAVEQDFRATTREAEELARQERALADAMREEDDPDLRPRQQAELRDRAEDLDSRMERLKERLLELDEREASAGVNQAQQSMQQAQAEMGEAQEKATQGRNQEAGQEADQAAAAMEQASKELQAALDDMAQQQSEAMQGALEQTADDALSLARRQSELGEEMRGASQEQVASMRAEEASLLQGVENMARSLQEESDGAFSGNPALAAQMGQAMESIENTIQAMGGRRGSMPSPYAQAEQTVGQLNRLALMAIASAEQMGQAQQQSGENAAEQLEQLAQEQGEVMNQTGQLMPMELGQQAMAQQMQELAAGQESIASDLGDLAEQPGSDDETLGDLEQMAQEAEALAQAMVEGRLTPETVRRQERLFHRLLDAGRSLEREEFSEERESEEPGAFERGEIMPLTPDQLGALRYQLPDSDQLQRLSPAVRQLVIQYFERLNRGGSEPGGRR</sequence>
<feature type="region of interest" description="Disordered" evidence="1">
    <location>
        <begin position="722"/>
        <end position="766"/>
    </location>
</feature>
<keyword evidence="2" id="KW-0812">Transmembrane</keyword>
<evidence type="ECO:0008006" key="4">
    <source>
        <dbReference type="Google" id="ProtNLM"/>
    </source>
</evidence>
<feature type="region of interest" description="Disordered" evidence="1">
    <location>
        <begin position="1029"/>
        <end position="1053"/>
    </location>
</feature>
<reference evidence="3" key="1">
    <citation type="submission" date="2018-05" db="EMBL/GenBank/DDBJ databases">
        <authorList>
            <person name="Lanie J.A."/>
            <person name="Ng W.-L."/>
            <person name="Kazmierczak K.M."/>
            <person name="Andrzejewski T.M."/>
            <person name="Davidsen T.M."/>
            <person name="Wayne K.J."/>
            <person name="Tettelin H."/>
            <person name="Glass J.I."/>
            <person name="Rusch D."/>
            <person name="Podicherti R."/>
            <person name="Tsui H.-C.T."/>
            <person name="Winkler M.E."/>
        </authorList>
    </citation>
    <scope>NUCLEOTIDE SEQUENCE</scope>
</reference>